<gene>
    <name evidence="9" type="ORF">M125_2177</name>
    <name evidence="8" type="ORF">M125_4639</name>
</gene>
<keyword evidence="2" id="KW-0229">DNA integration</keyword>
<accession>A0A015V0A3</accession>
<dbReference type="Gene3D" id="1.10.150.130">
    <property type="match status" value="1"/>
</dbReference>
<dbReference type="Gene3D" id="1.10.443.10">
    <property type="entry name" value="Intergrase catalytic core"/>
    <property type="match status" value="1"/>
</dbReference>
<dbReference type="Proteomes" id="UP000020773">
    <property type="component" value="Unassembled WGS sequence"/>
</dbReference>
<dbReference type="InterPro" id="IPR011010">
    <property type="entry name" value="DNA_brk_join_enz"/>
</dbReference>
<evidence type="ECO:0000256" key="3">
    <source>
        <dbReference type="ARBA" id="ARBA00023125"/>
    </source>
</evidence>
<dbReference type="EMBL" id="JGDB01000080">
    <property type="protein sequence ID" value="EXY91130.1"/>
    <property type="molecule type" value="Genomic_DNA"/>
</dbReference>
<feature type="domain" description="Tyr recombinase" evidence="6">
    <location>
        <begin position="228"/>
        <end position="400"/>
    </location>
</feature>
<feature type="domain" description="Core-binding (CB)" evidence="7">
    <location>
        <begin position="120"/>
        <end position="208"/>
    </location>
</feature>
<evidence type="ECO:0000259" key="6">
    <source>
        <dbReference type="PROSITE" id="PS51898"/>
    </source>
</evidence>
<organism evidence="8 10">
    <name type="scientific">Bacteroides fragilis str. 3998T(B)3</name>
    <dbReference type="NCBI Taxonomy" id="1339316"/>
    <lineage>
        <taxon>Bacteria</taxon>
        <taxon>Pseudomonadati</taxon>
        <taxon>Bacteroidota</taxon>
        <taxon>Bacteroidia</taxon>
        <taxon>Bacteroidales</taxon>
        <taxon>Bacteroidaceae</taxon>
        <taxon>Bacteroides</taxon>
    </lineage>
</organism>
<dbReference type="InterPro" id="IPR025269">
    <property type="entry name" value="SAM-like_dom"/>
</dbReference>
<dbReference type="PANTHER" id="PTHR30349:SF64">
    <property type="entry name" value="PROPHAGE INTEGRASE INTD-RELATED"/>
    <property type="match status" value="1"/>
</dbReference>
<protein>
    <submittedName>
        <fullName evidence="8">Phage integrase family protein</fullName>
    </submittedName>
</protein>
<evidence type="ECO:0000256" key="4">
    <source>
        <dbReference type="ARBA" id="ARBA00023172"/>
    </source>
</evidence>
<evidence type="ECO:0000313" key="9">
    <source>
        <dbReference type="EMBL" id="EXY91130.1"/>
    </source>
</evidence>
<dbReference type="Pfam" id="PF13102">
    <property type="entry name" value="Phage_int_SAM_5"/>
    <property type="match status" value="1"/>
</dbReference>
<dbReference type="InterPro" id="IPR002104">
    <property type="entry name" value="Integrase_catalytic"/>
</dbReference>
<keyword evidence="4" id="KW-0233">DNA recombination</keyword>
<dbReference type="InterPro" id="IPR035386">
    <property type="entry name" value="Arm-DNA-bind_5"/>
</dbReference>
<dbReference type="InterPro" id="IPR013762">
    <property type="entry name" value="Integrase-like_cat_sf"/>
</dbReference>
<reference evidence="8 10" key="1">
    <citation type="submission" date="2014-02" db="EMBL/GenBank/DDBJ databases">
        <authorList>
            <person name="Sears C."/>
            <person name="Carroll K."/>
            <person name="Sack B.R."/>
            <person name="Qadri F."/>
            <person name="Myers L.L."/>
            <person name="Chung G.-T."/>
            <person name="Escheverria P."/>
            <person name="Fraser C.M."/>
            <person name="Sadzewicz L."/>
            <person name="Shefchek K.A."/>
            <person name="Tallon L."/>
            <person name="Das S.P."/>
            <person name="Daugherty S."/>
            <person name="Mongodin E.F."/>
        </authorList>
    </citation>
    <scope>NUCLEOTIDE SEQUENCE [LARGE SCALE GENOMIC DNA]</scope>
    <source>
        <strain evidence="8">3998T</strain>
        <strain evidence="10">3998T(B)3</strain>
    </source>
</reference>
<dbReference type="PANTHER" id="PTHR30349">
    <property type="entry name" value="PHAGE INTEGRASE-RELATED"/>
    <property type="match status" value="1"/>
</dbReference>
<sequence>MEPNNKEIKRRSTFSLLFYINRTKVRKDGTCKLLCKVSIDAKSAPININAFVDPSLWNPETKRANGRSENARTVNLAIEKLTEKITGHYRHIRKSLGFVTAELVKNAVEGIGQKPFTLLALFREHNEEFRKRVGVDRKEETYESYENSYNILASFVKKRKEKEDVALRSLDREFYDDFEIFLRTDREMKPKTVHEHLYRLKKMTKRAVSQGTLRRDPYGKLHPELPRRKSRHLKLEDLKKLMETPVAKPNLQRVRDWFLFATFTGLSYADLKRLSEKDITQSDDGTYWIHIRRQKTETPSAIRLLNVPLQIIEKYRHERKSDRIFNLYCRGYLIKLTRELGRTYGFDMTFHKARHNFGTHITLSLGVPIETVSRMMGHKSISTTQIYAKVTDRKVDEDMKRLKEQTKGRKINLYEEDEPETADIITVNG</sequence>
<evidence type="ECO:0000313" key="10">
    <source>
        <dbReference type="Proteomes" id="UP000020773"/>
    </source>
</evidence>
<dbReference type="EMBL" id="JGDB01000274">
    <property type="protein sequence ID" value="EXY88701.1"/>
    <property type="molecule type" value="Genomic_DNA"/>
</dbReference>
<evidence type="ECO:0000313" key="8">
    <source>
        <dbReference type="EMBL" id="EXY88701.1"/>
    </source>
</evidence>
<dbReference type="Pfam" id="PF17293">
    <property type="entry name" value="Arm-DNA-bind_5"/>
    <property type="match status" value="1"/>
</dbReference>
<dbReference type="PROSITE" id="PS51900">
    <property type="entry name" value="CB"/>
    <property type="match status" value="1"/>
</dbReference>
<comment type="similarity">
    <text evidence="1">Belongs to the 'phage' integrase family.</text>
</comment>
<dbReference type="RefSeq" id="WP_032597180.1">
    <property type="nucleotide sequence ID" value="NZ_JGDB01000080.1"/>
</dbReference>
<dbReference type="CDD" id="cd01185">
    <property type="entry name" value="INTN1_C_like"/>
    <property type="match status" value="1"/>
</dbReference>
<evidence type="ECO:0000256" key="5">
    <source>
        <dbReference type="PROSITE-ProRule" id="PRU01248"/>
    </source>
</evidence>
<dbReference type="GO" id="GO:0015074">
    <property type="term" value="P:DNA integration"/>
    <property type="evidence" value="ECO:0007669"/>
    <property type="project" value="UniProtKB-KW"/>
</dbReference>
<dbReference type="PATRIC" id="fig|1339316.3.peg.2092"/>
<dbReference type="GO" id="GO:0003677">
    <property type="term" value="F:DNA binding"/>
    <property type="evidence" value="ECO:0007669"/>
    <property type="project" value="UniProtKB-UniRule"/>
</dbReference>
<dbReference type="InterPro" id="IPR050090">
    <property type="entry name" value="Tyrosine_recombinase_XerCD"/>
</dbReference>
<dbReference type="GO" id="GO:0006310">
    <property type="term" value="P:DNA recombination"/>
    <property type="evidence" value="ECO:0007669"/>
    <property type="project" value="UniProtKB-KW"/>
</dbReference>
<comment type="caution">
    <text evidence="8">The sequence shown here is derived from an EMBL/GenBank/DDBJ whole genome shotgun (WGS) entry which is preliminary data.</text>
</comment>
<name>A0A015V0A3_BACFG</name>
<evidence type="ECO:0000256" key="1">
    <source>
        <dbReference type="ARBA" id="ARBA00008857"/>
    </source>
</evidence>
<evidence type="ECO:0000256" key="2">
    <source>
        <dbReference type="ARBA" id="ARBA00022908"/>
    </source>
</evidence>
<evidence type="ECO:0000259" key="7">
    <source>
        <dbReference type="PROSITE" id="PS51900"/>
    </source>
</evidence>
<keyword evidence="3 5" id="KW-0238">DNA-binding</keyword>
<dbReference type="PROSITE" id="PS51898">
    <property type="entry name" value="TYR_RECOMBINASE"/>
    <property type="match status" value="1"/>
</dbReference>
<proteinExistence type="inferred from homology"/>
<dbReference type="AlphaFoldDB" id="A0A015V0A3"/>
<dbReference type="Pfam" id="PF00589">
    <property type="entry name" value="Phage_integrase"/>
    <property type="match status" value="1"/>
</dbReference>
<dbReference type="InterPro" id="IPR010998">
    <property type="entry name" value="Integrase_recombinase_N"/>
</dbReference>
<dbReference type="SUPFAM" id="SSF56349">
    <property type="entry name" value="DNA breaking-rejoining enzymes"/>
    <property type="match status" value="1"/>
</dbReference>
<dbReference type="InterPro" id="IPR044068">
    <property type="entry name" value="CB"/>
</dbReference>